<name>A0ABS8PFA3_9PSEU</name>
<reference evidence="3 4" key="1">
    <citation type="submission" date="2021-11" db="EMBL/GenBank/DDBJ databases">
        <title>Draft genome sequence of Actinomycetospora sp. SF1 isolated from the rhizosphere soil.</title>
        <authorList>
            <person name="Duangmal K."/>
            <person name="Chantavorakit T."/>
        </authorList>
    </citation>
    <scope>NUCLEOTIDE SEQUENCE [LARGE SCALE GENOMIC DNA]</scope>
    <source>
        <strain evidence="3 4">TBRC 5722</strain>
    </source>
</reference>
<keyword evidence="2" id="KW-0812">Transmembrane</keyword>
<dbReference type="Proteomes" id="UP001199469">
    <property type="component" value="Unassembled WGS sequence"/>
</dbReference>
<feature type="transmembrane region" description="Helical" evidence="2">
    <location>
        <begin position="12"/>
        <end position="35"/>
    </location>
</feature>
<feature type="region of interest" description="Disordered" evidence="1">
    <location>
        <begin position="80"/>
        <end position="105"/>
    </location>
</feature>
<evidence type="ECO:0000313" key="3">
    <source>
        <dbReference type="EMBL" id="MCD2196627.1"/>
    </source>
</evidence>
<comment type="caution">
    <text evidence="3">The sequence shown here is derived from an EMBL/GenBank/DDBJ whole genome shotgun (WGS) entry which is preliminary data.</text>
</comment>
<protein>
    <submittedName>
        <fullName evidence="3">Uncharacterized protein</fullName>
    </submittedName>
</protein>
<evidence type="ECO:0000256" key="2">
    <source>
        <dbReference type="SAM" id="Phobius"/>
    </source>
</evidence>
<evidence type="ECO:0000256" key="1">
    <source>
        <dbReference type="SAM" id="MobiDB-lite"/>
    </source>
</evidence>
<sequence>MAKRTDDRDGFGGVLASFWIGLAVIAVVFGVGAWLQADSTTNEVCSSPAAVRVDDTDCSAHHPGDLWVYYGTGQRAPAIDGSTAGASHTAPDGSARSGVPDDGGS</sequence>
<dbReference type="EMBL" id="JAJNDB010000006">
    <property type="protein sequence ID" value="MCD2196627.1"/>
    <property type="molecule type" value="Genomic_DNA"/>
</dbReference>
<accession>A0ABS8PFA3</accession>
<keyword evidence="4" id="KW-1185">Reference proteome</keyword>
<keyword evidence="2" id="KW-0472">Membrane</keyword>
<dbReference type="RefSeq" id="WP_230738508.1">
    <property type="nucleotide sequence ID" value="NZ_JAJNDB010000006.1"/>
</dbReference>
<keyword evidence="2" id="KW-1133">Transmembrane helix</keyword>
<gene>
    <name evidence="3" type="ORF">LQ327_24955</name>
</gene>
<proteinExistence type="predicted"/>
<organism evidence="3 4">
    <name type="scientific">Actinomycetospora endophytica</name>
    <dbReference type="NCBI Taxonomy" id="2291215"/>
    <lineage>
        <taxon>Bacteria</taxon>
        <taxon>Bacillati</taxon>
        <taxon>Actinomycetota</taxon>
        <taxon>Actinomycetes</taxon>
        <taxon>Pseudonocardiales</taxon>
        <taxon>Pseudonocardiaceae</taxon>
        <taxon>Actinomycetospora</taxon>
    </lineage>
</organism>
<evidence type="ECO:0000313" key="4">
    <source>
        <dbReference type="Proteomes" id="UP001199469"/>
    </source>
</evidence>